<accession>A0A9N7UKP0</accession>
<feature type="compositionally biased region" description="Basic and acidic residues" evidence="1">
    <location>
        <begin position="57"/>
        <end position="74"/>
    </location>
</feature>
<keyword evidence="3" id="KW-1185">Reference proteome</keyword>
<comment type="caution">
    <text evidence="2">The sequence shown here is derived from an EMBL/GenBank/DDBJ whole genome shotgun (WGS) entry which is preliminary data.</text>
</comment>
<gene>
    <name evidence="2" type="ORF">PLEPLA_LOCUS21309</name>
</gene>
<proteinExistence type="predicted"/>
<evidence type="ECO:0000256" key="1">
    <source>
        <dbReference type="SAM" id="MobiDB-lite"/>
    </source>
</evidence>
<dbReference type="EMBL" id="CADEAL010001535">
    <property type="protein sequence ID" value="CAB1433220.1"/>
    <property type="molecule type" value="Genomic_DNA"/>
</dbReference>
<feature type="compositionally biased region" description="Basic and acidic residues" evidence="1">
    <location>
        <begin position="23"/>
        <end position="44"/>
    </location>
</feature>
<feature type="region of interest" description="Disordered" evidence="1">
    <location>
        <begin position="1"/>
        <end position="111"/>
    </location>
</feature>
<protein>
    <submittedName>
        <fullName evidence="2">Uncharacterized protein</fullName>
    </submittedName>
</protein>
<dbReference type="Proteomes" id="UP001153269">
    <property type="component" value="Unassembled WGS sequence"/>
</dbReference>
<dbReference type="AlphaFoldDB" id="A0A9N7UKP0"/>
<feature type="compositionally biased region" description="Polar residues" evidence="1">
    <location>
        <begin position="1"/>
        <end position="15"/>
    </location>
</feature>
<evidence type="ECO:0000313" key="2">
    <source>
        <dbReference type="EMBL" id="CAB1433220.1"/>
    </source>
</evidence>
<reference evidence="2" key="1">
    <citation type="submission" date="2020-03" db="EMBL/GenBank/DDBJ databases">
        <authorList>
            <person name="Weist P."/>
        </authorList>
    </citation>
    <scope>NUCLEOTIDE SEQUENCE</scope>
</reference>
<organism evidence="2 3">
    <name type="scientific">Pleuronectes platessa</name>
    <name type="common">European plaice</name>
    <dbReference type="NCBI Taxonomy" id="8262"/>
    <lineage>
        <taxon>Eukaryota</taxon>
        <taxon>Metazoa</taxon>
        <taxon>Chordata</taxon>
        <taxon>Craniata</taxon>
        <taxon>Vertebrata</taxon>
        <taxon>Euteleostomi</taxon>
        <taxon>Actinopterygii</taxon>
        <taxon>Neopterygii</taxon>
        <taxon>Teleostei</taxon>
        <taxon>Neoteleostei</taxon>
        <taxon>Acanthomorphata</taxon>
        <taxon>Carangaria</taxon>
        <taxon>Pleuronectiformes</taxon>
        <taxon>Pleuronectoidei</taxon>
        <taxon>Pleuronectidae</taxon>
        <taxon>Pleuronectes</taxon>
    </lineage>
</organism>
<sequence>MMQQQSTSALSSHSAQHNRVHDHHRENEHRVAERRQFYESHKNQEGPTRFQHSHSNRSSEDVSEGKKSRGREESTSSLRIRTSGYGAHPVFGSKDSQCAKQHTHRDDADDDVWWWGGSTVSQCCSAT</sequence>
<name>A0A9N7UKP0_PLEPL</name>
<evidence type="ECO:0000313" key="3">
    <source>
        <dbReference type="Proteomes" id="UP001153269"/>
    </source>
</evidence>